<dbReference type="FunFam" id="3.30.160.60:FF:001485">
    <property type="entry name" value="Krueppel-related zinc finger protein"/>
    <property type="match status" value="1"/>
</dbReference>
<dbReference type="PANTHER" id="PTHR23235">
    <property type="entry name" value="KRUEPPEL-LIKE TRANSCRIPTION FACTOR"/>
    <property type="match status" value="1"/>
</dbReference>
<feature type="domain" description="C2H2-type" evidence="12">
    <location>
        <begin position="380"/>
        <end position="407"/>
    </location>
</feature>
<gene>
    <name evidence="13" type="ORF">GPM918_LOCUS1112</name>
    <name evidence="14" type="ORF">SRO942_LOCUS1112</name>
</gene>
<feature type="compositionally biased region" description="Low complexity" evidence="11">
    <location>
        <begin position="10"/>
        <end position="26"/>
    </location>
</feature>
<dbReference type="GO" id="GO:0000978">
    <property type="term" value="F:RNA polymerase II cis-regulatory region sequence-specific DNA binding"/>
    <property type="evidence" value="ECO:0007669"/>
    <property type="project" value="TreeGrafter"/>
</dbReference>
<dbReference type="PANTHER" id="PTHR23235:SF120">
    <property type="entry name" value="KRUPPEL-LIKE FACTOR 15"/>
    <property type="match status" value="1"/>
</dbReference>
<organism evidence="13 15">
    <name type="scientific">Didymodactylos carnosus</name>
    <dbReference type="NCBI Taxonomy" id="1234261"/>
    <lineage>
        <taxon>Eukaryota</taxon>
        <taxon>Metazoa</taxon>
        <taxon>Spiralia</taxon>
        <taxon>Gnathifera</taxon>
        <taxon>Rotifera</taxon>
        <taxon>Eurotatoria</taxon>
        <taxon>Bdelloidea</taxon>
        <taxon>Philodinida</taxon>
        <taxon>Philodinidae</taxon>
        <taxon>Didymodactylos</taxon>
    </lineage>
</organism>
<dbReference type="PROSITE" id="PS00028">
    <property type="entry name" value="ZINC_FINGER_C2H2_1"/>
    <property type="match status" value="5"/>
</dbReference>
<accession>A0A813PPU2</accession>
<dbReference type="Proteomes" id="UP000663829">
    <property type="component" value="Unassembled WGS sequence"/>
</dbReference>
<dbReference type="FunFam" id="3.30.160.60:FF:000110">
    <property type="entry name" value="Zinc finger protein-like"/>
    <property type="match status" value="1"/>
</dbReference>
<evidence type="ECO:0000256" key="2">
    <source>
        <dbReference type="ARBA" id="ARBA00022723"/>
    </source>
</evidence>
<keyword evidence="2" id="KW-0479">Metal-binding</keyword>
<evidence type="ECO:0000313" key="13">
    <source>
        <dbReference type="EMBL" id="CAF0755986.1"/>
    </source>
</evidence>
<dbReference type="Pfam" id="PF00096">
    <property type="entry name" value="zf-C2H2"/>
    <property type="match status" value="5"/>
</dbReference>
<feature type="domain" description="C2H2-type" evidence="12">
    <location>
        <begin position="352"/>
        <end position="379"/>
    </location>
</feature>
<dbReference type="AlphaFoldDB" id="A0A813PPU2"/>
<comment type="caution">
    <text evidence="13">The sequence shown here is derived from an EMBL/GenBank/DDBJ whole genome shotgun (WGS) entry which is preliminary data.</text>
</comment>
<dbReference type="FunFam" id="3.30.160.60:FF:000096">
    <property type="entry name" value="Zinc finger and BTB domain-containing protein 18 isoform 1"/>
    <property type="match status" value="1"/>
</dbReference>
<keyword evidence="9" id="KW-0539">Nucleus</keyword>
<dbReference type="EMBL" id="CAJNOQ010000098">
    <property type="protein sequence ID" value="CAF0755986.1"/>
    <property type="molecule type" value="Genomic_DNA"/>
</dbReference>
<feature type="domain" description="C2H2-type" evidence="12">
    <location>
        <begin position="268"/>
        <end position="295"/>
    </location>
</feature>
<dbReference type="SUPFAM" id="SSF57667">
    <property type="entry name" value="beta-beta-alpha zinc fingers"/>
    <property type="match status" value="3"/>
</dbReference>
<dbReference type="GO" id="GO:0000981">
    <property type="term" value="F:DNA-binding transcription factor activity, RNA polymerase II-specific"/>
    <property type="evidence" value="ECO:0007669"/>
    <property type="project" value="TreeGrafter"/>
</dbReference>
<evidence type="ECO:0000256" key="6">
    <source>
        <dbReference type="ARBA" id="ARBA00023015"/>
    </source>
</evidence>
<dbReference type="PROSITE" id="PS50157">
    <property type="entry name" value="ZINC_FINGER_C2H2_2"/>
    <property type="match status" value="5"/>
</dbReference>
<evidence type="ECO:0000256" key="11">
    <source>
        <dbReference type="SAM" id="MobiDB-lite"/>
    </source>
</evidence>
<reference evidence="13" key="1">
    <citation type="submission" date="2021-02" db="EMBL/GenBank/DDBJ databases">
        <authorList>
            <person name="Nowell W R."/>
        </authorList>
    </citation>
    <scope>NUCLEOTIDE SEQUENCE</scope>
</reference>
<dbReference type="SMART" id="SM00355">
    <property type="entry name" value="ZnF_C2H2"/>
    <property type="match status" value="5"/>
</dbReference>
<keyword evidence="15" id="KW-1185">Reference proteome</keyword>
<dbReference type="InterPro" id="IPR036236">
    <property type="entry name" value="Znf_C2H2_sf"/>
</dbReference>
<evidence type="ECO:0000256" key="3">
    <source>
        <dbReference type="ARBA" id="ARBA00022737"/>
    </source>
</evidence>
<dbReference type="EMBL" id="CAJOBC010000098">
    <property type="protein sequence ID" value="CAF3536293.1"/>
    <property type="molecule type" value="Genomic_DNA"/>
</dbReference>
<protein>
    <recommendedName>
        <fullName evidence="12">C2H2-type domain-containing protein</fullName>
    </recommendedName>
</protein>
<feature type="region of interest" description="Disordered" evidence="11">
    <location>
        <begin position="1"/>
        <end position="30"/>
    </location>
</feature>
<dbReference type="Gene3D" id="3.30.160.60">
    <property type="entry name" value="Classic Zinc Finger"/>
    <property type="match status" value="5"/>
</dbReference>
<evidence type="ECO:0000256" key="10">
    <source>
        <dbReference type="PROSITE-ProRule" id="PRU00042"/>
    </source>
</evidence>
<name>A0A813PPU2_9BILA</name>
<dbReference type="GO" id="GO:0005634">
    <property type="term" value="C:nucleus"/>
    <property type="evidence" value="ECO:0007669"/>
    <property type="project" value="UniProtKB-SubCell"/>
</dbReference>
<evidence type="ECO:0000256" key="4">
    <source>
        <dbReference type="ARBA" id="ARBA00022771"/>
    </source>
</evidence>
<dbReference type="FunFam" id="3.30.160.60:FF:000325">
    <property type="entry name" value="ZFP90 zinc finger protein"/>
    <property type="match status" value="1"/>
</dbReference>
<keyword evidence="7" id="KW-0238">DNA-binding</keyword>
<feature type="domain" description="C2H2-type" evidence="12">
    <location>
        <begin position="324"/>
        <end position="351"/>
    </location>
</feature>
<evidence type="ECO:0000259" key="12">
    <source>
        <dbReference type="PROSITE" id="PS50157"/>
    </source>
</evidence>
<dbReference type="OrthoDB" id="8113227at2759"/>
<keyword evidence="4 10" id="KW-0863">Zinc-finger</keyword>
<comment type="subcellular location">
    <subcellularLocation>
        <location evidence="1">Nucleus</location>
    </subcellularLocation>
</comment>
<keyword evidence="6" id="KW-0805">Transcription regulation</keyword>
<evidence type="ECO:0000256" key="8">
    <source>
        <dbReference type="ARBA" id="ARBA00023163"/>
    </source>
</evidence>
<keyword evidence="8" id="KW-0804">Transcription</keyword>
<evidence type="ECO:0000313" key="15">
    <source>
        <dbReference type="Proteomes" id="UP000663829"/>
    </source>
</evidence>
<evidence type="ECO:0000313" key="14">
    <source>
        <dbReference type="EMBL" id="CAF3536293.1"/>
    </source>
</evidence>
<evidence type="ECO:0000256" key="9">
    <source>
        <dbReference type="ARBA" id="ARBA00023242"/>
    </source>
</evidence>
<dbReference type="FunFam" id="3.30.160.60:FF:001443">
    <property type="entry name" value="Zinc finger protein 668"/>
    <property type="match status" value="1"/>
</dbReference>
<dbReference type="Proteomes" id="UP000681722">
    <property type="component" value="Unassembled WGS sequence"/>
</dbReference>
<feature type="domain" description="C2H2-type" evidence="12">
    <location>
        <begin position="296"/>
        <end position="323"/>
    </location>
</feature>
<dbReference type="GO" id="GO:0008270">
    <property type="term" value="F:zinc ion binding"/>
    <property type="evidence" value="ECO:0007669"/>
    <property type="project" value="UniProtKB-KW"/>
</dbReference>
<evidence type="ECO:0000256" key="7">
    <source>
        <dbReference type="ARBA" id="ARBA00023125"/>
    </source>
</evidence>
<dbReference type="InterPro" id="IPR013087">
    <property type="entry name" value="Znf_C2H2_type"/>
</dbReference>
<proteinExistence type="predicted"/>
<evidence type="ECO:0000256" key="1">
    <source>
        <dbReference type="ARBA" id="ARBA00004123"/>
    </source>
</evidence>
<evidence type="ECO:0000256" key="5">
    <source>
        <dbReference type="ARBA" id="ARBA00022833"/>
    </source>
</evidence>
<keyword evidence="5" id="KW-0862">Zinc</keyword>
<sequence>MSENLKHLINNYNNNSNNNNNNNTRDNNMHIENNDHYPSSQPWRETMQQDLFNHHHTGSFISPWRDRDQQSFTDLHDSLRMLPPTFYDPTGHHHTHYDNSSSTVPSSASCYSTTSDPLDPLSQHHYNYPSYAHHSLIKPEPPQSSISPTTAITLPTPMNVNVSMNFNSHSVQYTSYPSSFGFTNPSTPSLQYDQFYRHHHHHHGADVKHPLLQQSAADATKQMFLSSVGAGYDYKDISKLCDLFPTSEKRGSWLSHQKSNKVTEGRINRCRICGKIYARPSTLKTHMRTHSGEKPYKCDKCSKAFTQAANLTAHLRTHSGEKPFSCDICHRKFSQSSSVTTHMRTHSGERPYQCRFCRKAFSDSSTLTKHTRVHSGEKPYECELCRLRFSQSGNLNRHLRIHMNSQTKN</sequence>
<keyword evidence="3" id="KW-0677">Repeat</keyword>